<accession>A0A0W8G1Z6</accession>
<dbReference type="AlphaFoldDB" id="A0A0W8G1Z6"/>
<gene>
    <name evidence="2" type="ORF">ASZ90_002946</name>
</gene>
<protein>
    <submittedName>
        <fullName evidence="2">Uncharacterized protein</fullName>
    </submittedName>
</protein>
<reference evidence="2" key="1">
    <citation type="journal article" date="2015" name="Proc. Natl. Acad. Sci. U.S.A.">
        <title>Networks of energetic and metabolic interactions define dynamics in microbial communities.</title>
        <authorList>
            <person name="Embree M."/>
            <person name="Liu J.K."/>
            <person name="Al-Bassam M.M."/>
            <person name="Zengler K."/>
        </authorList>
    </citation>
    <scope>NUCLEOTIDE SEQUENCE</scope>
</reference>
<feature type="region of interest" description="Disordered" evidence="1">
    <location>
        <begin position="333"/>
        <end position="356"/>
    </location>
</feature>
<feature type="compositionally biased region" description="Low complexity" evidence="1">
    <location>
        <begin position="386"/>
        <end position="399"/>
    </location>
</feature>
<feature type="compositionally biased region" description="Basic and acidic residues" evidence="1">
    <location>
        <begin position="274"/>
        <end position="289"/>
    </location>
</feature>
<organism evidence="2">
    <name type="scientific">hydrocarbon metagenome</name>
    <dbReference type="NCBI Taxonomy" id="938273"/>
    <lineage>
        <taxon>unclassified sequences</taxon>
        <taxon>metagenomes</taxon>
        <taxon>ecological metagenomes</taxon>
    </lineage>
</organism>
<proteinExistence type="predicted"/>
<feature type="region of interest" description="Disordered" evidence="1">
    <location>
        <begin position="375"/>
        <end position="461"/>
    </location>
</feature>
<comment type="caution">
    <text evidence="2">The sequence shown here is derived from an EMBL/GenBank/DDBJ whole genome shotgun (WGS) entry which is preliminary data.</text>
</comment>
<name>A0A0W8G1Z6_9ZZZZ</name>
<dbReference type="AntiFam" id="ANF00041">
    <property type="entry name" value="Antisense to RNaseP"/>
</dbReference>
<feature type="compositionally biased region" description="Low complexity" evidence="1">
    <location>
        <begin position="160"/>
        <end position="177"/>
    </location>
</feature>
<evidence type="ECO:0000313" key="2">
    <source>
        <dbReference type="EMBL" id="KUG27204.1"/>
    </source>
</evidence>
<sequence>MAGGSRRESRARSPGWVILTFSGEPSTTCAAMPIRAVMEASSVAVNPSPRAASWAASRVSRAKPWGVCTAASSSRGRVSRARPSGETRVMVSVTATPGTTAEWPDRRAWTTRPTSDGSTKGRAASWTRTWRHSAGRTDSPARTESWRRAPPAEVTSGSPRSSASAHCRVRAVASSRRSAGKTSVSPARAGLAARALAACQKRGRPAKVRNCLGAPCPAAASREPLPAATITAQTFGWGVLDMLGFLSGGPAVASWGHADRMRRGTAGVSRGKKRESDDKPGSVPRETRGGRHSSRTGIAPGLKQPTRGHRPGQPQSPPYLVLLRTGFAEPVASPRPLVGSCPTVSPLPARTKPRGRSVFCGTFQGSLPLGVTQRSALRSPDFPPRTHASAATACPTPTSENNADVRPGQRQSGRTSRKPPDGGAASPRHGAAVSRGLRFFLKKPPAVRPRNAWGRLSRRVL</sequence>
<feature type="region of interest" description="Disordered" evidence="1">
    <location>
        <begin position="97"/>
        <end position="188"/>
    </location>
</feature>
<dbReference type="EMBL" id="LNQE01000352">
    <property type="protein sequence ID" value="KUG27204.1"/>
    <property type="molecule type" value="Genomic_DNA"/>
</dbReference>
<evidence type="ECO:0000256" key="1">
    <source>
        <dbReference type="SAM" id="MobiDB-lite"/>
    </source>
</evidence>
<feature type="region of interest" description="Disordered" evidence="1">
    <location>
        <begin position="262"/>
        <end position="319"/>
    </location>
</feature>